<evidence type="ECO:0000256" key="2">
    <source>
        <dbReference type="ARBA" id="ARBA00022448"/>
    </source>
</evidence>
<keyword evidence="2 8" id="KW-0813">Transport</keyword>
<keyword evidence="5 9" id="KW-1133">Transmembrane helix</keyword>
<dbReference type="GO" id="GO:0012507">
    <property type="term" value="C:ER to Golgi transport vesicle membrane"/>
    <property type="evidence" value="ECO:0007669"/>
    <property type="project" value="TreeGrafter"/>
</dbReference>
<accession>A0A4D9D1Y8</accession>
<evidence type="ECO:0000256" key="4">
    <source>
        <dbReference type="ARBA" id="ARBA00022927"/>
    </source>
</evidence>
<organism evidence="10 11">
    <name type="scientific">Nannochloropsis salina CCMP1776</name>
    <dbReference type="NCBI Taxonomy" id="1027361"/>
    <lineage>
        <taxon>Eukaryota</taxon>
        <taxon>Sar</taxon>
        <taxon>Stramenopiles</taxon>
        <taxon>Ochrophyta</taxon>
        <taxon>Eustigmatophyceae</taxon>
        <taxon>Eustigmatales</taxon>
        <taxon>Monodopsidaceae</taxon>
        <taxon>Microchloropsis</taxon>
        <taxon>Microchloropsis salina</taxon>
    </lineage>
</organism>
<evidence type="ECO:0000256" key="7">
    <source>
        <dbReference type="ARBA" id="ARBA00023136"/>
    </source>
</evidence>
<sequence length="212" mass="23756">MTSVAELLPKTKKLAFELQSQVRQVEIGYVSPDNVFMGLGELERQISILHTLVAQERPGAREQWQRRIAELHSEAVFLRTVLNRFLQSRGKVAQEAKEREELLARRYGKGGDLEAPARAVEELLEEGASYQRSSAMMNDILMSGQATLSNLLDQRSSLKSARKKVLDVLNLLGVSHRITGMAERRDTVDKLIVAGGMVVTLLVLWLCWKAVS</sequence>
<dbReference type="PIRSF" id="PIRSF028865">
    <property type="entry name" value="Membrin-2"/>
    <property type="match status" value="1"/>
</dbReference>
<evidence type="ECO:0000256" key="1">
    <source>
        <dbReference type="ARBA" id="ARBA00004409"/>
    </source>
</evidence>
<evidence type="ECO:0000256" key="8">
    <source>
        <dbReference type="PIRNR" id="PIRNR028865"/>
    </source>
</evidence>
<dbReference type="AlphaFoldDB" id="A0A4D9D1Y8"/>
<keyword evidence="6" id="KW-0333">Golgi apparatus</keyword>
<dbReference type="GO" id="GO:0005789">
    <property type="term" value="C:endoplasmic reticulum membrane"/>
    <property type="evidence" value="ECO:0007669"/>
    <property type="project" value="TreeGrafter"/>
</dbReference>
<evidence type="ECO:0000313" key="10">
    <source>
        <dbReference type="EMBL" id="TFJ85386.1"/>
    </source>
</evidence>
<evidence type="ECO:0000256" key="6">
    <source>
        <dbReference type="ARBA" id="ARBA00023034"/>
    </source>
</evidence>
<dbReference type="GO" id="GO:0031902">
    <property type="term" value="C:late endosome membrane"/>
    <property type="evidence" value="ECO:0007669"/>
    <property type="project" value="TreeGrafter"/>
</dbReference>
<dbReference type="InterPro" id="IPR027027">
    <property type="entry name" value="GOSR2/Membrin/Bos1"/>
</dbReference>
<dbReference type="Proteomes" id="UP000355283">
    <property type="component" value="Unassembled WGS sequence"/>
</dbReference>
<dbReference type="PANTHER" id="PTHR21230:SF1">
    <property type="entry name" value="GOLGI SNAP RECEPTOR COMPLEX MEMBER 2"/>
    <property type="match status" value="1"/>
</dbReference>
<dbReference type="Pfam" id="PF12352">
    <property type="entry name" value="V-SNARE_C"/>
    <property type="match status" value="1"/>
</dbReference>
<dbReference type="GO" id="GO:0006906">
    <property type="term" value="P:vesicle fusion"/>
    <property type="evidence" value="ECO:0007669"/>
    <property type="project" value="TreeGrafter"/>
</dbReference>
<reference evidence="10 11" key="1">
    <citation type="submission" date="2019-01" db="EMBL/GenBank/DDBJ databases">
        <title>Nuclear Genome Assembly of the Microalgal Biofuel strain Nannochloropsis salina CCMP1776.</title>
        <authorList>
            <person name="Hovde B."/>
        </authorList>
    </citation>
    <scope>NUCLEOTIDE SEQUENCE [LARGE SCALE GENOMIC DNA]</scope>
    <source>
        <strain evidence="10 11">CCMP1776</strain>
    </source>
</reference>
<dbReference type="GO" id="GO:0031201">
    <property type="term" value="C:SNARE complex"/>
    <property type="evidence" value="ECO:0007669"/>
    <property type="project" value="TreeGrafter"/>
</dbReference>
<comment type="subcellular location">
    <subcellularLocation>
        <location evidence="1">Golgi apparatus membrane</location>
        <topology evidence="1">Single-pass type IV membrane protein</topology>
    </subcellularLocation>
</comment>
<evidence type="ECO:0000313" key="11">
    <source>
        <dbReference type="Proteomes" id="UP000355283"/>
    </source>
</evidence>
<keyword evidence="3 9" id="KW-0812">Transmembrane</keyword>
<gene>
    <name evidence="10" type="ORF">NSK_003345</name>
</gene>
<name>A0A4D9D1Y8_9STRA</name>
<evidence type="ECO:0000256" key="9">
    <source>
        <dbReference type="SAM" id="Phobius"/>
    </source>
</evidence>
<dbReference type="GO" id="GO:0000149">
    <property type="term" value="F:SNARE binding"/>
    <property type="evidence" value="ECO:0007669"/>
    <property type="project" value="TreeGrafter"/>
</dbReference>
<dbReference type="GO" id="GO:0015031">
    <property type="term" value="P:protein transport"/>
    <property type="evidence" value="ECO:0007669"/>
    <property type="project" value="UniProtKB-KW"/>
</dbReference>
<keyword evidence="4 8" id="KW-0653">Protein transport</keyword>
<feature type="transmembrane region" description="Helical" evidence="9">
    <location>
        <begin position="191"/>
        <end position="211"/>
    </location>
</feature>
<dbReference type="OrthoDB" id="158360at2759"/>
<dbReference type="CDD" id="cd15863">
    <property type="entry name" value="SNARE_GS27"/>
    <property type="match status" value="1"/>
</dbReference>
<dbReference type="EMBL" id="SDOX01000014">
    <property type="protein sequence ID" value="TFJ85386.1"/>
    <property type="molecule type" value="Genomic_DNA"/>
</dbReference>
<evidence type="ECO:0000256" key="3">
    <source>
        <dbReference type="ARBA" id="ARBA00022692"/>
    </source>
</evidence>
<proteinExistence type="predicted"/>
<comment type="caution">
    <text evidence="10">The sequence shown here is derived from an EMBL/GenBank/DDBJ whole genome shotgun (WGS) entry which is preliminary data.</text>
</comment>
<keyword evidence="11" id="KW-1185">Reference proteome</keyword>
<dbReference type="GO" id="GO:0000139">
    <property type="term" value="C:Golgi membrane"/>
    <property type="evidence" value="ECO:0007669"/>
    <property type="project" value="UniProtKB-SubCell"/>
</dbReference>
<dbReference type="PANTHER" id="PTHR21230">
    <property type="entry name" value="VESICLE TRANSPORT V-SNARE PROTEIN VTI1-RELATED"/>
    <property type="match status" value="1"/>
</dbReference>
<keyword evidence="7 8" id="KW-0472">Membrane</keyword>
<evidence type="ECO:0000256" key="5">
    <source>
        <dbReference type="ARBA" id="ARBA00022989"/>
    </source>
</evidence>
<dbReference type="GO" id="GO:0005484">
    <property type="term" value="F:SNAP receptor activity"/>
    <property type="evidence" value="ECO:0007669"/>
    <property type="project" value="InterPro"/>
</dbReference>
<protein>
    <submittedName>
        <fullName evidence="10">Uncharacterized protein</fullName>
    </submittedName>
</protein>